<protein>
    <submittedName>
        <fullName evidence="2">Uncharacterized protein</fullName>
    </submittedName>
</protein>
<proteinExistence type="predicted"/>
<dbReference type="Proteomes" id="UP000008553">
    <property type="component" value="Unassembled WGS sequence"/>
</dbReference>
<keyword evidence="1" id="KW-0812">Transmembrane</keyword>
<feature type="transmembrane region" description="Helical" evidence="1">
    <location>
        <begin position="23"/>
        <end position="40"/>
    </location>
</feature>
<organism evidence="2 3">
    <name type="scientific">Plasmodium yoelii yoelii</name>
    <dbReference type="NCBI Taxonomy" id="73239"/>
    <lineage>
        <taxon>Eukaryota</taxon>
        <taxon>Sar</taxon>
        <taxon>Alveolata</taxon>
        <taxon>Apicomplexa</taxon>
        <taxon>Aconoidasida</taxon>
        <taxon>Haemosporida</taxon>
        <taxon>Plasmodiidae</taxon>
        <taxon>Plasmodium</taxon>
        <taxon>Plasmodium (Vinckeia)</taxon>
    </lineage>
</organism>
<keyword evidence="1" id="KW-0472">Membrane</keyword>
<dbReference type="AlphaFoldDB" id="Q7R8K5"/>
<dbReference type="PaxDb" id="73239-Q7R8K5"/>
<evidence type="ECO:0000256" key="1">
    <source>
        <dbReference type="SAM" id="Phobius"/>
    </source>
</evidence>
<gene>
    <name evidence="2" type="ORF">PY07217</name>
</gene>
<evidence type="ECO:0000313" key="2">
    <source>
        <dbReference type="EMBL" id="EAA19599.1"/>
    </source>
</evidence>
<keyword evidence="3" id="KW-1185">Reference proteome</keyword>
<accession>Q7R8K5</accession>
<keyword evidence="1" id="KW-1133">Transmembrane helix</keyword>
<evidence type="ECO:0000313" key="3">
    <source>
        <dbReference type="Proteomes" id="UP000008553"/>
    </source>
</evidence>
<name>Q7R8K5_PLAYO</name>
<dbReference type="InParanoid" id="Q7R8K5"/>
<comment type="caution">
    <text evidence="2">The sequence shown here is derived from an EMBL/GenBank/DDBJ whole genome shotgun (WGS) entry which is preliminary data.</text>
</comment>
<sequence>MNKLHHFFLKMFYIHPTEKREQMLRDIIVLLCGIYALVMFKSPNMQQKMGYITFVYNKTYYLYYICFNLNRILITEQYNNLIH</sequence>
<reference evidence="2 3" key="1">
    <citation type="journal article" date="2002" name="Nature">
        <title>Genome sequence and comparative analysis of the model rodent malaria parasite Plasmodium yoelii yoelii.</title>
        <authorList>
            <person name="Carlton J.M."/>
            <person name="Angiuoli S.V."/>
            <person name="Suh B.B."/>
            <person name="Kooij T.W."/>
            <person name="Pertea M."/>
            <person name="Silva J.C."/>
            <person name="Ermolaeva M.D."/>
            <person name="Allen J.E."/>
            <person name="Selengut J.D."/>
            <person name="Koo H.L."/>
            <person name="Peterson J.D."/>
            <person name="Pop M."/>
            <person name="Kosack D.S."/>
            <person name="Shumway M.F."/>
            <person name="Bidwell S.L."/>
            <person name="Shallom S.J."/>
            <person name="van Aken S.E."/>
            <person name="Riedmuller S.B."/>
            <person name="Feldblyum T.V."/>
            <person name="Cho J.K."/>
            <person name="Quackenbush J."/>
            <person name="Sedegah M."/>
            <person name="Shoaibi A."/>
            <person name="Cummings L.M."/>
            <person name="Florens L."/>
            <person name="Yates J.R."/>
            <person name="Raine J.D."/>
            <person name="Sinden R.E."/>
            <person name="Harris M.A."/>
            <person name="Cunningham D.A."/>
            <person name="Preiser P.R."/>
            <person name="Bergman L.W."/>
            <person name="Vaidya A.B."/>
            <person name="van Lin L.H."/>
            <person name="Janse C.J."/>
            <person name="Waters A.P."/>
            <person name="Smith H.O."/>
            <person name="White O.R."/>
            <person name="Salzberg S.L."/>
            <person name="Venter J.C."/>
            <person name="Fraser C.M."/>
            <person name="Hoffman S.L."/>
            <person name="Gardner M.J."/>
            <person name="Carucci D.J."/>
        </authorList>
    </citation>
    <scope>NUCLEOTIDE SEQUENCE [LARGE SCALE GENOMIC DNA]</scope>
    <source>
        <strain evidence="2 3">17XNL</strain>
    </source>
</reference>
<dbReference type="EMBL" id="AABL01002596">
    <property type="protein sequence ID" value="EAA19599.1"/>
    <property type="molecule type" value="Genomic_DNA"/>
</dbReference>